<feature type="domain" description="NYN" evidence="1">
    <location>
        <begin position="18"/>
        <end position="101"/>
    </location>
</feature>
<dbReference type="GO" id="GO:0004540">
    <property type="term" value="F:RNA nuclease activity"/>
    <property type="evidence" value="ECO:0007669"/>
    <property type="project" value="InterPro"/>
</dbReference>
<accession>A0A9N9GRK9</accession>
<protein>
    <submittedName>
        <fullName evidence="2">10159_t:CDS:1</fullName>
    </submittedName>
</protein>
<dbReference type="EMBL" id="CAJVPI010001735">
    <property type="protein sequence ID" value="CAG8624790.1"/>
    <property type="molecule type" value="Genomic_DNA"/>
</dbReference>
<name>A0A9N9GRK9_9GLOM</name>
<dbReference type="AlphaFoldDB" id="A0A9N9GRK9"/>
<evidence type="ECO:0000259" key="1">
    <source>
        <dbReference type="Pfam" id="PF01936"/>
    </source>
</evidence>
<evidence type="ECO:0000313" key="2">
    <source>
        <dbReference type="EMBL" id="CAG8624790.1"/>
    </source>
</evidence>
<dbReference type="Pfam" id="PF01936">
    <property type="entry name" value="NYN"/>
    <property type="match status" value="1"/>
</dbReference>
<dbReference type="OrthoDB" id="2419124at2759"/>
<dbReference type="InterPro" id="IPR021139">
    <property type="entry name" value="NYN"/>
</dbReference>
<gene>
    <name evidence="2" type="ORF">PBRASI_LOCUS8911</name>
</gene>
<keyword evidence="3" id="KW-1185">Reference proteome</keyword>
<evidence type="ECO:0000313" key="3">
    <source>
        <dbReference type="Proteomes" id="UP000789739"/>
    </source>
</evidence>
<reference evidence="2" key="1">
    <citation type="submission" date="2021-06" db="EMBL/GenBank/DDBJ databases">
        <authorList>
            <person name="Kallberg Y."/>
            <person name="Tangrot J."/>
            <person name="Rosling A."/>
        </authorList>
    </citation>
    <scope>NUCLEOTIDE SEQUENCE</scope>
    <source>
        <strain evidence="2">BR232B</strain>
    </source>
</reference>
<proteinExistence type="predicted"/>
<organism evidence="2 3">
    <name type="scientific">Paraglomus brasilianum</name>
    <dbReference type="NCBI Taxonomy" id="144538"/>
    <lineage>
        <taxon>Eukaryota</taxon>
        <taxon>Fungi</taxon>
        <taxon>Fungi incertae sedis</taxon>
        <taxon>Mucoromycota</taxon>
        <taxon>Glomeromycotina</taxon>
        <taxon>Glomeromycetes</taxon>
        <taxon>Paraglomerales</taxon>
        <taxon>Paraglomeraceae</taxon>
        <taxon>Paraglomus</taxon>
    </lineage>
</organism>
<dbReference type="Proteomes" id="UP000789739">
    <property type="component" value="Unassembled WGS sequence"/>
</dbReference>
<sequence length="205" mass="23976">MGSSPIIVGSCPPPDDTLWNKIKGLGYEVTMYDWNNKNKEKRVDMKLGISMVVETLFKAKDPGILVLVAGDGDYEPALEEILKAGWKVEIRFWASGTSCHLKTPDIAHKNKELKIVYKPLDHEYQNFTYCIGPDLTKKKSIFQIEHDMNHTWRNEEIMKCYTELQLFCWWYKKEDGTLELYFNSKAQLERASRWMKKNFPDVNTR</sequence>
<comment type="caution">
    <text evidence="2">The sequence shown here is derived from an EMBL/GenBank/DDBJ whole genome shotgun (WGS) entry which is preliminary data.</text>
</comment>
<dbReference type="Gene3D" id="3.40.50.1010">
    <property type="entry name" value="5'-nuclease"/>
    <property type="match status" value="1"/>
</dbReference>